<evidence type="ECO:0000313" key="7">
    <source>
        <dbReference type="Proteomes" id="UP000476820"/>
    </source>
</evidence>
<name>A0A0M1LUV9_CLOBO</name>
<evidence type="ECO:0000259" key="3">
    <source>
        <dbReference type="Pfam" id="PF18705"/>
    </source>
</evidence>
<gene>
    <name evidence="4" type="ORF">EXM65_13205</name>
    <name evidence="5" type="ORF">FC774_16685</name>
</gene>
<keyword evidence="1" id="KW-1133">Transmembrane helix</keyword>
<dbReference type="Pfam" id="PF18705">
    <property type="entry name" value="DUF5643"/>
    <property type="match status" value="1"/>
</dbReference>
<reference evidence="5 7" key="2">
    <citation type="submission" date="2019-04" db="EMBL/GenBank/DDBJ databases">
        <title>Genome sequencing of Clostridium botulinum Groups I-IV and Clostridium butyricum.</title>
        <authorList>
            <person name="Brunt J."/>
            <person name="Van Vliet A.H.M."/>
            <person name="Stringer S.C."/>
            <person name="Carter A.T."/>
            <person name="Peck M.W."/>
        </authorList>
    </citation>
    <scope>NUCLEOTIDE SEQUENCE [LARGE SCALE GENOMIC DNA]</scope>
    <source>
        <strain evidence="5 7">1605</strain>
    </source>
</reference>
<dbReference type="InterPro" id="IPR040680">
    <property type="entry name" value="DUF5643"/>
</dbReference>
<dbReference type="AlphaFoldDB" id="A0A0M1LUV9"/>
<comment type="caution">
    <text evidence="4">The sequence shown here is derived from an EMBL/GenBank/DDBJ whole genome shotgun (WGS) entry which is preliminary data.</text>
</comment>
<dbReference type="Proteomes" id="UP000472355">
    <property type="component" value="Unassembled WGS sequence"/>
</dbReference>
<evidence type="ECO:0000313" key="6">
    <source>
        <dbReference type="Proteomes" id="UP000472355"/>
    </source>
</evidence>
<feature type="domain" description="DUF4179" evidence="2">
    <location>
        <begin position="49"/>
        <end position="134"/>
    </location>
</feature>
<keyword evidence="1" id="KW-0472">Membrane</keyword>
<evidence type="ECO:0000313" key="5">
    <source>
        <dbReference type="EMBL" id="NFF89469.1"/>
    </source>
</evidence>
<evidence type="ECO:0000313" key="4">
    <source>
        <dbReference type="EMBL" id="NFA43508.1"/>
    </source>
</evidence>
<dbReference type="Proteomes" id="UP000476820">
    <property type="component" value="Unassembled WGS sequence"/>
</dbReference>
<dbReference type="RefSeq" id="WP_053341704.1">
    <property type="nucleotide sequence ID" value="NZ_LFPA01000020.1"/>
</dbReference>
<dbReference type="EMBL" id="SWOV01000071">
    <property type="protein sequence ID" value="NFF89469.1"/>
    <property type="molecule type" value="Genomic_DNA"/>
</dbReference>
<sequence>MKNIKLDDNIIIELLNYTEPDSNYDNNYYLDKITSKRIKNKINKKLNFKKRKLKYTASILIFISISTLTLCNPAWATNIKKSIFESIMTLHSGNYAEYENYTKNIYSSIYDKGINFIINQIACDYDKIIVSYTVICDKNIEDAQGLVNANFKIDGKDIEQYQYSIDSNNNVLNEGVFKLELKNENIPNKFTLEMNITSIGNLDGDWSFNLDIDKNEITNDTKEYIINKEINIAGNKLNIKKINISPLSTEIEISGEETKNFKYFVFDDKGNLLKLTGLKIHEDNTNHDLDSSVFNYCSLIDMNTKSLTFLPYKEKECSINSNTSPLEVSQEDLEKLSFSDFKFSIELK</sequence>
<dbReference type="EMBL" id="SGKU01000040">
    <property type="protein sequence ID" value="NFA43508.1"/>
    <property type="molecule type" value="Genomic_DNA"/>
</dbReference>
<dbReference type="Pfam" id="PF13786">
    <property type="entry name" value="DUF4179"/>
    <property type="match status" value="1"/>
</dbReference>
<accession>A0A0M1LUV9</accession>
<dbReference type="OrthoDB" id="1899020at2"/>
<organism evidence="4 6">
    <name type="scientific">Clostridium botulinum</name>
    <dbReference type="NCBI Taxonomy" id="1491"/>
    <lineage>
        <taxon>Bacteria</taxon>
        <taxon>Bacillati</taxon>
        <taxon>Bacillota</taxon>
        <taxon>Clostridia</taxon>
        <taxon>Eubacteriales</taxon>
        <taxon>Clostridiaceae</taxon>
        <taxon>Clostridium</taxon>
    </lineage>
</organism>
<evidence type="ECO:0000256" key="1">
    <source>
        <dbReference type="SAM" id="Phobius"/>
    </source>
</evidence>
<protein>
    <submittedName>
        <fullName evidence="4">DUF4179 domain-containing protein</fullName>
    </submittedName>
</protein>
<reference evidence="4 6" key="1">
    <citation type="submission" date="2019-02" db="EMBL/GenBank/DDBJ databases">
        <title>Genome sequencing of Clostridium botulinum clinical isolates.</title>
        <authorList>
            <person name="Brunt J."/>
            <person name="Van Vliet A.H.M."/>
            <person name="Stringer S.C."/>
            <person name="Grant K.A."/>
            <person name="Carter A.C."/>
            <person name="Peck M.W."/>
        </authorList>
    </citation>
    <scope>NUCLEOTIDE SEQUENCE [LARGE SCALE GENOMIC DNA]</scope>
    <source>
        <strain evidence="4 6">H113700579</strain>
    </source>
</reference>
<feature type="domain" description="DUF5643" evidence="3">
    <location>
        <begin position="221"/>
        <end position="315"/>
    </location>
</feature>
<dbReference type="Gene3D" id="2.60.40.1640">
    <property type="entry name" value="Conserved domain protein"/>
    <property type="match status" value="1"/>
</dbReference>
<dbReference type="Gene3D" id="2.60.40.1630">
    <property type="entry name" value="bacillus anthracis domain"/>
    <property type="match status" value="1"/>
</dbReference>
<evidence type="ECO:0000259" key="2">
    <source>
        <dbReference type="Pfam" id="PF13786"/>
    </source>
</evidence>
<dbReference type="InterPro" id="IPR025436">
    <property type="entry name" value="DUF4179"/>
</dbReference>
<keyword evidence="1" id="KW-0812">Transmembrane</keyword>
<proteinExistence type="predicted"/>
<feature type="transmembrane region" description="Helical" evidence="1">
    <location>
        <begin position="55"/>
        <end position="75"/>
    </location>
</feature>